<dbReference type="InterPro" id="IPR041221">
    <property type="entry name" value="APC1_C"/>
</dbReference>
<reference evidence="10 11" key="1">
    <citation type="journal article" date="2015" name="Parasit. Vectors">
        <title>Draft genome of the scabies mite.</title>
        <authorList>
            <person name="Rider S.D.Jr."/>
            <person name="Morgan M.S."/>
            <person name="Arlian L.G."/>
        </authorList>
    </citation>
    <scope>NUCLEOTIDE SEQUENCE [LARGE SCALE GENOMIC DNA]</scope>
    <source>
        <strain evidence="10">Arlian Lab</strain>
    </source>
</reference>
<organism evidence="10 11">
    <name type="scientific">Sarcoptes scabiei</name>
    <name type="common">Itch mite</name>
    <name type="synonym">Acarus scabiei</name>
    <dbReference type="NCBI Taxonomy" id="52283"/>
    <lineage>
        <taxon>Eukaryota</taxon>
        <taxon>Metazoa</taxon>
        <taxon>Ecdysozoa</taxon>
        <taxon>Arthropoda</taxon>
        <taxon>Chelicerata</taxon>
        <taxon>Arachnida</taxon>
        <taxon>Acari</taxon>
        <taxon>Acariformes</taxon>
        <taxon>Sarcoptiformes</taxon>
        <taxon>Astigmata</taxon>
        <taxon>Psoroptidia</taxon>
        <taxon>Sarcoptoidea</taxon>
        <taxon>Sarcoptidae</taxon>
        <taxon>Sarcoptinae</taxon>
        <taxon>Sarcoptes</taxon>
    </lineage>
</organism>
<dbReference type="GO" id="GO:0007091">
    <property type="term" value="P:metaphase/anaphase transition of mitotic cell cycle"/>
    <property type="evidence" value="ECO:0007669"/>
    <property type="project" value="TreeGrafter"/>
</dbReference>
<keyword evidence="4" id="KW-0498">Mitosis</keyword>
<dbReference type="InterPro" id="IPR049255">
    <property type="entry name" value="Apc1_N"/>
</dbReference>
<dbReference type="Pfam" id="PF20518">
    <property type="entry name" value="Apc1_MidN"/>
    <property type="match status" value="1"/>
</dbReference>
<dbReference type="PANTHER" id="PTHR12827">
    <property type="entry name" value="MEIOTIC CHECKPOINT REGULATOR TSG24 FAMILY MEMBER"/>
    <property type="match status" value="1"/>
</dbReference>
<dbReference type="OrthoDB" id="26401at2759"/>
<dbReference type="GO" id="GO:0051301">
    <property type="term" value="P:cell division"/>
    <property type="evidence" value="ECO:0007669"/>
    <property type="project" value="UniProtKB-KW"/>
</dbReference>
<evidence type="ECO:0000256" key="5">
    <source>
        <dbReference type="ARBA" id="ARBA00023306"/>
    </source>
</evidence>
<dbReference type="InterPro" id="IPR024990">
    <property type="entry name" value="Apc1"/>
</dbReference>
<gene>
    <name evidence="10" type="ORF">QR98_0066240</name>
</gene>
<dbReference type="GO" id="GO:0031145">
    <property type="term" value="P:anaphase-promoting complex-dependent catabolic process"/>
    <property type="evidence" value="ECO:0007669"/>
    <property type="project" value="TreeGrafter"/>
</dbReference>
<dbReference type="InterPro" id="IPR011989">
    <property type="entry name" value="ARM-like"/>
</dbReference>
<keyword evidence="3" id="KW-0677">Repeat</keyword>
<feature type="domain" description="Anaphase-promoting complex subunit 1 beta-sandwich" evidence="9">
    <location>
        <begin position="1829"/>
        <end position="1910"/>
    </location>
</feature>
<dbReference type="Gene3D" id="1.25.10.10">
    <property type="entry name" value="Leucine-rich Repeat Variant"/>
    <property type="match status" value="2"/>
</dbReference>
<dbReference type="GO" id="GO:0060090">
    <property type="term" value="F:molecular adaptor activity"/>
    <property type="evidence" value="ECO:0007669"/>
    <property type="project" value="TreeGrafter"/>
</dbReference>
<comment type="similarity">
    <text evidence="1">Belongs to the APC1 family.</text>
</comment>
<dbReference type="GO" id="GO:0070979">
    <property type="term" value="P:protein K11-linked ubiquitination"/>
    <property type="evidence" value="ECO:0007669"/>
    <property type="project" value="TreeGrafter"/>
</dbReference>
<evidence type="ECO:0000313" key="11">
    <source>
        <dbReference type="Proteomes" id="UP000616769"/>
    </source>
</evidence>
<dbReference type="GO" id="GO:0005680">
    <property type="term" value="C:anaphase-promoting complex"/>
    <property type="evidence" value="ECO:0007669"/>
    <property type="project" value="InterPro"/>
</dbReference>
<evidence type="ECO:0000259" key="8">
    <source>
        <dbReference type="Pfam" id="PF20518"/>
    </source>
</evidence>
<dbReference type="Pfam" id="PF21282">
    <property type="entry name" value="APC1_3rd"/>
    <property type="match status" value="1"/>
</dbReference>
<comment type="caution">
    <text evidence="10">The sequence shown here is derived from an EMBL/GenBank/DDBJ whole genome shotgun (WGS) entry which is preliminary data.</text>
</comment>
<sequence>MVISLDNEISHYEPYGRTMLELIPNQKSTIDDEEDGVHNELLDDRHQTTFNNDFIPAELDSTRDLFRSIADDAISINSKTLASNDFWHIKKSPRGEEEIYVNGNLLICSHKASSNDSTSFLDHSMTFNEAIIDAVWCDFRIENDLISRTAKEFPMEFKKCQTHSSIDLEETCDCLVSEIHLNSRSRHYKPLNVLQTLCILDQCSLHIISKSGDHFRKLLPFRVQKIIATDYGLLLQKLDLLSFQTFFSLSNPLGDLHPVLFNETKSSQSRNLVLIDYIPEKKLVFSFCNAQKTHKIFRLRSLKEAQIDWNCSISQQSSKFPQKLDSSPDFISTPNNHDTSKKLQLGNLNAIPVNLLNILQQQQSHFNLNHQQSVQSPHHQSSGVHLMNSSPYQQSRRSFSICDTNTGMTTTTTATNINSNLTHNNRILFDLVSSRMDSPVSPNLNHHQQYFSTTDRLLDFDFDSFHQTNNSGSLNVNVSKNFRSFKTPTFSSPLLISSSSLSMENQKMSEKYSEWMMEHVWTESINRFSPSNKASKIFYTKDFLDTQYLCYLVAQTSILKILNYDEASAKARISIEPAQNMKNQSNNIQSSNSANSTKSLIYEIKTLSVCDAEPLPSMDMMIILDANKTLNLYSGVNKVAIVHLQSNACVLKSFQWVHSDNSENRNTHRLSDSPGFYSDQKSLQTPLNSFDVDLIDFSPDVSHLRKRIYHASSPIGCHRESKKLDSIIENFEVDYDENLSFSILPYPSFGSVVSLRDAIDNRVTFITEKGQLYRLSLPLISSTLLVRKCLAALRCVLPREIMFRFIKSWYTFRNSTRVEIFLTEIVLFKLCIFTCIGFEQQEIEKFLARKDKTLIRNPSNLKQSPDSIDDHEESICKRIKIEEDPLGTDDDFYQMLSDDNIRLPSVTDSSAKFNQHRLKAMKFFGPSFLYPYQPHILFALHLIYEDLKLIQMNWTLCKDLLDFLYILSIHLDLKSYQDHYCRDFFKPCTEIELKIDPIYSENSNKIIYPNYFENDTPSIYQRVHQFLNADENKINNMKAFPFIAEDNDGRIVTPNIYNIIMLYSNLLKKPMIFSSQILTNIADNFINNKITLNENSKKSIYKVLNQEKNGFGFDYEKFDHIDKNEKVLFLISSLGVTLDYLKQLSFGIALPLWDLISDFRYNPKNDWCYSIYSLIDRPDLLALVLPPNRITDKFSHFSSFKDEMSSQIFSQELDYLDNSVLRLLFPNDHRLHEAYQMLISNKPIPINIKQENGMADADFAEEQEKCLLALTLRTMALPLGRGIVTLRSYSPIVVEKFQIPSLVLQGKASSRQYINLNHIDIPPNMNIWPLFHNGVAAGLRISSTPNRMIDSSWILFNKPINTSSTDEHYEHAGFLLALGLNGLLDELSIMDLHDYLSKGNDLTKVAILLGLAASRRGTMDSTAYVLLGIHLEGLLPSTSTELDVSPVVKVAAVLGTGLLFQGTGHRYIAEVMLNEIGRPPGPEMDHYIDRESYALSAGLAFGLVALGRGNELINVITSDGISIPDQLNHYMLGVHKKMSTLQKEKSKMPNYHIREGDCINADVTSPGATIALGLMFFNTANKAILEWLNVPDTQNLLETVRPDFLLMRVLAKNLIMWSEIKPTSQWIESHIPSIIYDNAFQRFNNTEKTLENEAMFLDNIDYETMTQSYCNIIAGACFALALRYAGSANEQAFEVVYKYTYKMVTLIQKGNTSQIEQAGRSTIESCVNVLIVSCAIIMAGTGNVEVMRICRFLRSRVNQVHVLYGSFMAIHMALGLLFLGGCKMTLNNSPESVCALICAFYPKFPIHTNDNRYHLQAFRHLYVLASEPRLLIPKCIDTGSSIYASIRLIFRDKTKSPLDKMAPCLLPDLDSLESLELVDKNYWNISFRYDKNFDKLINLLKANGNIYIKRKIKGLSYSKKFVYNSNHHRSSVLKKSTDLAKSTADRMSFTLFDFTNEAILKAFSQTFTNGSDCSEQELLIKNRVSSILYECAEDETLDLFVPLIQLIVSGASIVQSKTDSFIRYDQIFSKENCFLNPGYKYFIIWQIRLASQYLEKLGKKKENKYRLINTIKTQIEDHVENSCNKIKLRDYLTGMIPIQELDETVVDLIVYHNVPNQKFLPINGATFYSVIQQLQRMTQDMSTSFFLYHLLTDK</sequence>
<dbReference type="VEuPathDB" id="VectorBase:SSCA009383"/>
<feature type="domain" description="Anaphase-promoting complex subunit 1 N-terminal" evidence="6">
    <location>
        <begin position="119"/>
        <end position="237"/>
    </location>
</feature>
<feature type="domain" description="Anaphase-promoting complex subunit 1 C-terminal" evidence="7">
    <location>
        <begin position="1954"/>
        <end position="2094"/>
    </location>
</feature>
<dbReference type="InterPro" id="IPR048971">
    <property type="entry name" value="Apc1_3rd"/>
</dbReference>
<evidence type="ECO:0000313" key="10">
    <source>
        <dbReference type="EMBL" id="KPM08110.1"/>
    </source>
</evidence>
<dbReference type="InterPro" id="IPR046794">
    <property type="entry name" value="Apc1_MidN"/>
</dbReference>
<keyword evidence="2" id="KW-0132">Cell division</keyword>
<evidence type="ECO:0000256" key="4">
    <source>
        <dbReference type="ARBA" id="ARBA00022776"/>
    </source>
</evidence>
<evidence type="ECO:0000256" key="2">
    <source>
        <dbReference type="ARBA" id="ARBA00022618"/>
    </source>
</evidence>
<dbReference type="Pfam" id="PF18122">
    <property type="entry name" value="APC1_C"/>
    <property type="match status" value="1"/>
</dbReference>
<keyword evidence="5" id="KW-0131">Cell cycle</keyword>
<dbReference type="Proteomes" id="UP000616769">
    <property type="component" value="Unassembled WGS sequence"/>
</dbReference>
<proteinExistence type="inferred from homology"/>
<evidence type="ECO:0000259" key="9">
    <source>
        <dbReference type="Pfam" id="PF21282"/>
    </source>
</evidence>
<dbReference type="PANTHER" id="PTHR12827:SF3">
    <property type="entry name" value="ANAPHASE-PROMOTING COMPLEX SUBUNIT 1"/>
    <property type="match status" value="1"/>
</dbReference>
<evidence type="ECO:0000259" key="7">
    <source>
        <dbReference type="Pfam" id="PF18122"/>
    </source>
</evidence>
<accession>A0A132ACD4</accession>
<protein>
    <submittedName>
        <fullName evidence="10">Anaphase-promoting complex subunit 1-like protein</fullName>
    </submittedName>
</protein>
<dbReference type="EMBL" id="JXLN01012209">
    <property type="protein sequence ID" value="KPM08110.1"/>
    <property type="molecule type" value="Genomic_DNA"/>
</dbReference>
<evidence type="ECO:0000256" key="3">
    <source>
        <dbReference type="ARBA" id="ARBA00022737"/>
    </source>
</evidence>
<feature type="domain" description="Anaphase-promoting complex subunit 1 middle" evidence="8">
    <location>
        <begin position="927"/>
        <end position="1180"/>
    </location>
</feature>
<name>A0A132ACD4_SARSC</name>
<evidence type="ECO:0000259" key="6">
    <source>
        <dbReference type="Pfam" id="PF12859"/>
    </source>
</evidence>
<dbReference type="Pfam" id="PF12859">
    <property type="entry name" value="ANAPC1"/>
    <property type="match status" value="1"/>
</dbReference>
<evidence type="ECO:0000256" key="1">
    <source>
        <dbReference type="ARBA" id="ARBA00010547"/>
    </source>
</evidence>